<dbReference type="EMBL" id="JBBMQO010000001">
    <property type="protein sequence ID" value="MEM5500380.1"/>
    <property type="molecule type" value="Genomic_DNA"/>
</dbReference>
<protein>
    <submittedName>
        <fullName evidence="1">DUF2848 domain-containing protein</fullName>
    </submittedName>
</protein>
<accession>A0ABU9T2M5</accession>
<dbReference type="RefSeq" id="WP_342846515.1">
    <property type="nucleotide sequence ID" value="NZ_JBBMQO010000001.1"/>
</dbReference>
<reference evidence="1 2" key="1">
    <citation type="submission" date="2024-03" db="EMBL/GenBank/DDBJ databases">
        <title>Community enrichment and isolation of bacterial strains for fucoidan degradation.</title>
        <authorList>
            <person name="Sichert A."/>
        </authorList>
    </citation>
    <scope>NUCLEOTIDE SEQUENCE [LARGE SCALE GENOMIC DNA]</scope>
    <source>
        <strain evidence="1 2">AS62</strain>
    </source>
</reference>
<evidence type="ECO:0000313" key="1">
    <source>
        <dbReference type="EMBL" id="MEM5500380.1"/>
    </source>
</evidence>
<dbReference type="InterPro" id="IPR021269">
    <property type="entry name" value="DUF2848"/>
</dbReference>
<dbReference type="Proteomes" id="UP001477870">
    <property type="component" value="Unassembled WGS sequence"/>
</dbReference>
<proteinExistence type="predicted"/>
<keyword evidence="2" id="KW-1185">Reference proteome</keyword>
<evidence type="ECO:0000313" key="2">
    <source>
        <dbReference type="Proteomes" id="UP001477870"/>
    </source>
</evidence>
<organism evidence="1 2">
    <name type="scientific">Ahrensia kielensis</name>
    <dbReference type="NCBI Taxonomy" id="76980"/>
    <lineage>
        <taxon>Bacteria</taxon>
        <taxon>Pseudomonadati</taxon>
        <taxon>Pseudomonadota</taxon>
        <taxon>Alphaproteobacteria</taxon>
        <taxon>Hyphomicrobiales</taxon>
        <taxon>Ahrensiaceae</taxon>
        <taxon>Ahrensia</taxon>
    </lineage>
</organism>
<sequence length="217" mass="23604">MYFETPTGPVTFELNHLVVAGWTGRAQDKVQHHIDELAAIGVAPPSQVPLFYRTAANLLQQSDRIEVLGSGTSGEVEPMVIHAKGTLWLGLGSDHTDRPLEAHSVAASKQACAKPIASALWPLEEIKDHLDQLELHCDIRENGAWSTYQTGPMSSIRPLTELITACNLPEGGAMLCGTLSAIGGVREGEAYRMRLTDPILKREITLEYTIETLPVIA</sequence>
<dbReference type="SUPFAM" id="SSF56529">
    <property type="entry name" value="FAH"/>
    <property type="match status" value="1"/>
</dbReference>
<comment type="caution">
    <text evidence="1">The sequence shown here is derived from an EMBL/GenBank/DDBJ whole genome shotgun (WGS) entry which is preliminary data.</text>
</comment>
<gene>
    <name evidence="1" type="ORF">WNY59_02125</name>
</gene>
<name>A0ABU9T2M5_9HYPH</name>
<dbReference type="Pfam" id="PF11010">
    <property type="entry name" value="DUF2848"/>
    <property type="match status" value="1"/>
</dbReference>
<dbReference type="InterPro" id="IPR036663">
    <property type="entry name" value="Fumarylacetoacetase_C_sf"/>
</dbReference>